<accession>A0A0B4CMI9</accession>
<evidence type="ECO:0000256" key="1">
    <source>
        <dbReference type="SAM" id="Phobius"/>
    </source>
</evidence>
<proteinExistence type="predicted"/>
<evidence type="ECO:0000313" key="2">
    <source>
        <dbReference type="EMBL" id="KIC57687.1"/>
    </source>
</evidence>
<evidence type="ECO:0000313" key="3">
    <source>
        <dbReference type="Proteomes" id="UP000031202"/>
    </source>
</evidence>
<comment type="caution">
    <text evidence="2">The sequence shown here is derived from an EMBL/GenBank/DDBJ whole genome shotgun (WGS) entry which is preliminary data.</text>
</comment>
<gene>
    <name evidence="2" type="ORF">RM52_08720</name>
</gene>
<protein>
    <submittedName>
        <fullName evidence="2">TadE family protein</fullName>
    </submittedName>
</protein>
<organism evidence="2 3">
    <name type="scientific">Microbacterium hominis</name>
    <dbReference type="NCBI Taxonomy" id="162426"/>
    <lineage>
        <taxon>Bacteria</taxon>
        <taxon>Bacillati</taxon>
        <taxon>Actinomycetota</taxon>
        <taxon>Actinomycetes</taxon>
        <taxon>Micrococcales</taxon>
        <taxon>Microbacteriaceae</taxon>
        <taxon>Microbacterium</taxon>
    </lineage>
</organism>
<keyword evidence="1" id="KW-0812">Transmembrane</keyword>
<keyword evidence="1" id="KW-1133">Transmembrane helix</keyword>
<name>A0A0B4CMI9_9MICO</name>
<reference evidence="2 3" key="1">
    <citation type="submission" date="2014-12" db="EMBL/GenBank/DDBJ databases">
        <title>Genome sequencing of Microbacterium hominis TPW29.</title>
        <authorList>
            <person name="Tan P.W."/>
            <person name="Chan K.-G."/>
        </authorList>
    </citation>
    <scope>NUCLEOTIDE SEQUENCE [LARGE SCALE GENOMIC DNA]</scope>
    <source>
        <strain evidence="2 3">TPW29</strain>
    </source>
</reference>
<dbReference type="AlphaFoldDB" id="A0A0B4CMI9"/>
<feature type="transmembrane region" description="Helical" evidence="1">
    <location>
        <begin position="30"/>
        <end position="51"/>
    </location>
</feature>
<dbReference type="Proteomes" id="UP000031202">
    <property type="component" value="Unassembled WGS sequence"/>
</dbReference>
<dbReference type="EMBL" id="JWSZ01000011">
    <property type="protein sequence ID" value="KIC57687.1"/>
    <property type="molecule type" value="Genomic_DNA"/>
</dbReference>
<sequence>MPRVRVSTDPPRVIRGVTLRDDSGSASLEFITVGLILLVPLVYLIVALGSIQSQALGAETAARQLARTIASSSDLATADARTQRVVDAIVAEYGIDRSTLDIHVQCDTSGPCPAAGAMLSVTVTAEVPLPLVPPVLGLDQAARVPVTATGVQKVSRYWVEP</sequence>
<keyword evidence="1" id="KW-0472">Membrane</keyword>